<proteinExistence type="predicted"/>
<reference evidence="1 2" key="1">
    <citation type="submission" date="2020-08" db="EMBL/GenBank/DDBJ databases">
        <title>Sequencing the genomes of 1000 actinobacteria strains.</title>
        <authorList>
            <person name="Klenk H.-P."/>
        </authorList>
    </citation>
    <scope>NUCLEOTIDE SEQUENCE [LARGE SCALE GENOMIC DNA]</scope>
    <source>
        <strain evidence="1 2">DSM 45823</strain>
    </source>
</reference>
<keyword evidence="2" id="KW-1185">Reference proteome</keyword>
<sequence length="295" mass="31133">MKPLFARIVDDAALFPPARAAMDDALRDHRAAEGDPLVGRFLCPASRLAELRRHLVPEDLIDLVVIADTGLEGLPEALETARREPRVRLCGLEIAPDPDADQARAAAVMIARLPDGIGCHIEVRQTTGWRETLDRLAAARSRGLPLGAKLRTGGRADAPPGGEYGPSPGEVAAFLAACAERGLPVKCTAGLHHAVRHVDPGSGLVHHGFLNLVVAACRCVTGRGALEEAVAATDARTLAEEAAGVDETTARAARDLLVAFGSCDVHTPRADLIELGLAGKEAGHDRRTMGARARR</sequence>
<organism evidence="1 2">
    <name type="scientific">Thermomonospora cellulosilytica</name>
    <dbReference type="NCBI Taxonomy" id="1411118"/>
    <lineage>
        <taxon>Bacteria</taxon>
        <taxon>Bacillati</taxon>
        <taxon>Actinomycetota</taxon>
        <taxon>Actinomycetes</taxon>
        <taxon>Streptosporangiales</taxon>
        <taxon>Thermomonosporaceae</taxon>
        <taxon>Thermomonospora</taxon>
    </lineage>
</organism>
<dbReference type="Proteomes" id="UP000539313">
    <property type="component" value="Unassembled WGS sequence"/>
</dbReference>
<comment type="caution">
    <text evidence="1">The sequence shown here is derived from an EMBL/GenBank/DDBJ whole genome shotgun (WGS) entry which is preliminary data.</text>
</comment>
<evidence type="ECO:0000313" key="1">
    <source>
        <dbReference type="EMBL" id="MBA9003266.1"/>
    </source>
</evidence>
<accession>A0A7W3MWP2</accession>
<protein>
    <recommendedName>
        <fullName evidence="3">HpcH/HpaI aldolase/citrate lyase domain-containing protein</fullName>
    </recommendedName>
</protein>
<dbReference type="RefSeq" id="WP_182705064.1">
    <property type="nucleotide sequence ID" value="NZ_JACJII010000001.1"/>
</dbReference>
<evidence type="ECO:0008006" key="3">
    <source>
        <dbReference type="Google" id="ProtNLM"/>
    </source>
</evidence>
<name>A0A7W3MWP2_9ACTN</name>
<dbReference type="EMBL" id="JACJII010000001">
    <property type="protein sequence ID" value="MBA9003266.1"/>
    <property type="molecule type" value="Genomic_DNA"/>
</dbReference>
<gene>
    <name evidence="1" type="ORF">HNR21_002148</name>
</gene>
<evidence type="ECO:0000313" key="2">
    <source>
        <dbReference type="Proteomes" id="UP000539313"/>
    </source>
</evidence>
<dbReference type="AlphaFoldDB" id="A0A7W3MWP2"/>